<dbReference type="OrthoDB" id="9763354at2"/>
<feature type="chain" id="PRO_5002757801" evidence="1">
    <location>
        <begin position="21"/>
        <end position="575"/>
    </location>
</feature>
<name>B0VFY4_CLOAI</name>
<dbReference type="eggNOG" id="COG4783">
    <property type="taxonomic scope" value="Bacteria"/>
</dbReference>
<dbReference type="AlphaFoldDB" id="B0VFY4"/>
<dbReference type="Proteomes" id="UP000002019">
    <property type="component" value="Chromosome"/>
</dbReference>
<organism evidence="2 3">
    <name type="scientific">Cloacimonas acidaminovorans (strain Evry)</name>
    <dbReference type="NCBI Taxonomy" id="459349"/>
    <lineage>
        <taxon>Bacteria</taxon>
        <taxon>Pseudomonadati</taxon>
        <taxon>Candidatus Cloacimonadota</taxon>
        <taxon>Candidatus Cloacimonadia</taxon>
        <taxon>Candidatus Cloacimonadales</taxon>
        <taxon>Candidatus Cloacimonadaceae</taxon>
        <taxon>Candidatus Cloacimonas</taxon>
    </lineage>
</organism>
<dbReference type="KEGG" id="caci:CLOAM1587"/>
<dbReference type="STRING" id="459349.CLOAM1587"/>
<evidence type="ECO:0000256" key="1">
    <source>
        <dbReference type="SAM" id="SignalP"/>
    </source>
</evidence>
<accession>B0VFY4</accession>
<dbReference type="eggNOG" id="COG0137">
    <property type="taxonomic scope" value="Bacteria"/>
</dbReference>
<dbReference type="Gene3D" id="1.25.40.10">
    <property type="entry name" value="Tetratricopeptide repeat domain"/>
    <property type="match status" value="2"/>
</dbReference>
<feature type="signal peptide" evidence="1">
    <location>
        <begin position="1"/>
        <end position="20"/>
    </location>
</feature>
<dbReference type="RefSeq" id="WP_015425284.1">
    <property type="nucleotide sequence ID" value="NC_020449.1"/>
</dbReference>
<keyword evidence="3" id="KW-1185">Reference proteome</keyword>
<dbReference type="HOGENOM" id="CLU_473878_0_0_0"/>
<protein>
    <submittedName>
        <fullName evidence="2">Uncharacterized protein</fullName>
    </submittedName>
</protein>
<keyword evidence="1" id="KW-0732">Signal</keyword>
<evidence type="ECO:0000313" key="2">
    <source>
        <dbReference type="EMBL" id="CAO81426.1"/>
    </source>
</evidence>
<sequence>MKKAVLLILLLIACASAIYAQYDEKQILTQQANQLLMQRQYVQAEQLFLRILDKYPNDTNSINQLMNIYFTLSQTDKAEATLTKYQRTLPPQTYSELLIQLLIMQAKVEEAWQETMRYLNIYGQDEYKYRRLASFFERKAFYDKVIELYTRARNQLGKPDLFRLEMANTAMNYHQFEKAIREFMAYTENNPVYMFYTNNQLKTILQEDATLISVVSAIADSSNSSVLKEIYANALLNLQDYKTALNIYKQLEPQKMWRFAEEQTAAGNDSIAFEAYSYLETGETDMVKKMDLRYRLAEIKYQQRDYPATEQIIMESLSLPFWKDRNLYYRSSVGVKLRKLMAEIKLAKNEPVDSALVWLNEAKKFSRNNLESQEMDLEIARLYILNGDKTKAQNLLKTINHNNLMEKRDYLNFLNTLLEGETALADTLMNEFIIRYPESQYANDAIYLMMFTLNMAEQDKKSFYSAIRLLQLNRQSGIDTLAVIFSHNQDEEVLLLAIEWAIAFGNDSKAKELLQYDFQDEVAADYAALLRLLMVSDKAEEQRLAREFLKNKPNSIFSPDFRQKISRWSASRPNL</sequence>
<gene>
    <name evidence="2" type="ordered locus">CLOAM1587</name>
</gene>
<dbReference type="InterPro" id="IPR011990">
    <property type="entry name" value="TPR-like_helical_dom_sf"/>
</dbReference>
<dbReference type="EMBL" id="CU466930">
    <property type="protein sequence ID" value="CAO81426.1"/>
    <property type="molecule type" value="Genomic_DNA"/>
</dbReference>
<evidence type="ECO:0000313" key="3">
    <source>
        <dbReference type="Proteomes" id="UP000002019"/>
    </source>
</evidence>
<proteinExistence type="predicted"/>
<reference evidence="2 3" key="1">
    <citation type="journal article" date="2008" name="J. Bacteriol.">
        <title>'Candidatus Cloacamonas acidaminovorans': genome sequence reconstruction provides a first glimpse of a new bacterial division.</title>
        <authorList>
            <person name="Pelletier E."/>
            <person name="Kreimeyer A."/>
            <person name="Bocs S."/>
            <person name="Rouy Z."/>
            <person name="Gyapay G."/>
            <person name="Chouari R."/>
            <person name="Riviere D."/>
            <person name="Ganesan A."/>
            <person name="Daegelen P."/>
            <person name="Sghir A."/>
            <person name="Cohen G.N."/>
            <person name="Medigue C."/>
            <person name="Weissenbach J."/>
            <person name="Le Paslier D."/>
        </authorList>
    </citation>
    <scope>NUCLEOTIDE SEQUENCE [LARGE SCALE GENOMIC DNA]</scope>
    <source>
        <strain evidence="3">Evry</strain>
    </source>
</reference>
<dbReference type="SUPFAM" id="SSF48452">
    <property type="entry name" value="TPR-like"/>
    <property type="match status" value="1"/>
</dbReference>